<reference evidence="1 2" key="1">
    <citation type="submission" date="2020-08" db="EMBL/GenBank/DDBJ databases">
        <title>Novel species isolated from subtropical streams in China.</title>
        <authorList>
            <person name="Lu H."/>
        </authorList>
    </citation>
    <scope>NUCLEOTIDE SEQUENCE [LARGE SCALE GENOMIC DNA]</scope>
    <source>
        <strain evidence="1 2">KACC 16656</strain>
    </source>
</reference>
<evidence type="ECO:0000313" key="1">
    <source>
        <dbReference type="EMBL" id="MBC3807710.1"/>
    </source>
</evidence>
<dbReference type="InterPro" id="IPR034660">
    <property type="entry name" value="DinB/YfiT-like"/>
</dbReference>
<dbReference type="EMBL" id="JACOFW010000009">
    <property type="protein sequence ID" value="MBC3807710.1"/>
    <property type="molecule type" value="Genomic_DNA"/>
</dbReference>
<gene>
    <name evidence="1" type="ORF">H8K52_10175</name>
</gene>
<comment type="caution">
    <text evidence="1">The sequence shown here is derived from an EMBL/GenBank/DDBJ whole genome shotgun (WGS) entry which is preliminary data.</text>
</comment>
<dbReference type="PANTHER" id="PTHR40658">
    <property type="match status" value="1"/>
</dbReference>
<keyword evidence="2" id="KW-1185">Reference proteome</keyword>
<dbReference type="RefSeq" id="WP_186922791.1">
    <property type="nucleotide sequence ID" value="NZ_JACOFW010000009.1"/>
</dbReference>
<organism evidence="1 2">
    <name type="scientific">Undibacterium seohonense</name>
    <dbReference type="NCBI Taxonomy" id="1344950"/>
    <lineage>
        <taxon>Bacteria</taxon>
        <taxon>Pseudomonadati</taxon>
        <taxon>Pseudomonadota</taxon>
        <taxon>Betaproteobacteria</taxon>
        <taxon>Burkholderiales</taxon>
        <taxon>Oxalobacteraceae</taxon>
        <taxon>Undibacterium</taxon>
    </lineage>
</organism>
<dbReference type="Gene3D" id="1.20.120.450">
    <property type="entry name" value="dinb family like domain"/>
    <property type="match status" value="1"/>
</dbReference>
<evidence type="ECO:0000313" key="2">
    <source>
        <dbReference type="Proteomes" id="UP000648257"/>
    </source>
</evidence>
<name>A0ABR6X437_9BURK</name>
<dbReference type="Pfam" id="PF08020">
    <property type="entry name" value="DUF1706"/>
    <property type="match status" value="1"/>
</dbReference>
<dbReference type="PANTHER" id="PTHR40658:SF3">
    <property type="entry name" value="CLBS_DFSB FAMILY FOUR-HELIX BUNDLE PROTEIN"/>
    <property type="match status" value="1"/>
</dbReference>
<dbReference type="InterPro" id="IPR012550">
    <property type="entry name" value="DUF1706"/>
</dbReference>
<accession>A0ABR6X437</accession>
<proteinExistence type="predicted"/>
<protein>
    <submittedName>
        <fullName evidence="1">ClbS/DfsB family four-helix bundle protein</fullName>
    </submittedName>
</protein>
<sequence>MSVPGCKAELLFAIQNEFDRLSIEIALIPATNVFDKSLDGHVKDSKMNVHNLISYLVGWNELVLKWHAKKGVGESVDFPDTGFNWNQLGLLAEKFYKDYEGIPLADLVVRLCSAKNRIVELVEDEDDLRLYGQAWYKQYTMGKMIQLNTSSPYSNAAKRLRRWRKSHQL</sequence>
<dbReference type="PIRSF" id="PIRSF031551">
    <property type="entry name" value="DUF1706"/>
    <property type="match status" value="1"/>
</dbReference>
<dbReference type="Proteomes" id="UP000648257">
    <property type="component" value="Unassembled WGS sequence"/>
</dbReference>